<dbReference type="EMBL" id="JACGCI010000173">
    <property type="protein sequence ID" value="KAF6742734.1"/>
    <property type="molecule type" value="Genomic_DNA"/>
</dbReference>
<proteinExistence type="predicted"/>
<dbReference type="PANTHER" id="PTHR22748:SF26">
    <property type="entry name" value="ENDONUCLEASE_EXONUCLEASE_PHOSPHATASE DOMAIN-CONTAINING PROTEIN"/>
    <property type="match status" value="1"/>
</dbReference>
<evidence type="ECO:0000313" key="7">
    <source>
        <dbReference type="Proteomes" id="UP000521943"/>
    </source>
</evidence>
<dbReference type="GO" id="GO:0006284">
    <property type="term" value="P:base-excision repair"/>
    <property type="evidence" value="ECO:0007669"/>
    <property type="project" value="TreeGrafter"/>
</dbReference>
<name>A0A8H6H954_9AGAR</name>
<dbReference type="AlphaFoldDB" id="A0A8H6H954"/>
<comment type="cofactor">
    <cofactor evidence="1">
        <name>Mg(2+)</name>
        <dbReference type="ChEBI" id="CHEBI:18420"/>
    </cofactor>
</comment>
<accession>A0A8H6H954</accession>
<keyword evidence="7" id="KW-1185">Reference proteome</keyword>
<dbReference type="CDD" id="cd09076">
    <property type="entry name" value="L1-EN"/>
    <property type="match status" value="1"/>
</dbReference>
<evidence type="ECO:0000256" key="3">
    <source>
        <dbReference type="ARBA" id="ARBA00022801"/>
    </source>
</evidence>
<dbReference type="PANTHER" id="PTHR22748">
    <property type="entry name" value="AP ENDONUCLEASE"/>
    <property type="match status" value="1"/>
</dbReference>
<feature type="region of interest" description="Disordered" evidence="5">
    <location>
        <begin position="535"/>
        <end position="577"/>
    </location>
</feature>
<reference evidence="6 7" key="1">
    <citation type="submission" date="2020-07" db="EMBL/GenBank/DDBJ databases">
        <title>Comparative genomics of pyrophilous fungi reveals a link between fire events and developmental genes.</title>
        <authorList>
            <consortium name="DOE Joint Genome Institute"/>
            <person name="Steindorff A.S."/>
            <person name="Carver A."/>
            <person name="Calhoun S."/>
            <person name="Stillman K."/>
            <person name="Liu H."/>
            <person name="Lipzen A."/>
            <person name="Pangilinan J."/>
            <person name="Labutti K."/>
            <person name="Bruns T.D."/>
            <person name="Grigoriev I.V."/>
        </authorList>
    </citation>
    <scope>NUCLEOTIDE SEQUENCE [LARGE SCALE GENOMIC DNA]</scope>
    <source>
        <strain evidence="6 7">CBS 144469</strain>
    </source>
</reference>
<evidence type="ECO:0000256" key="2">
    <source>
        <dbReference type="ARBA" id="ARBA00022723"/>
    </source>
</evidence>
<dbReference type="GO" id="GO:0008081">
    <property type="term" value="F:phosphoric diester hydrolase activity"/>
    <property type="evidence" value="ECO:0007669"/>
    <property type="project" value="TreeGrafter"/>
</dbReference>
<evidence type="ECO:0000256" key="4">
    <source>
        <dbReference type="ARBA" id="ARBA00022842"/>
    </source>
</evidence>
<dbReference type="InterPro" id="IPR036691">
    <property type="entry name" value="Endo/exonu/phosph_ase_sf"/>
</dbReference>
<dbReference type="GO" id="GO:0003906">
    <property type="term" value="F:DNA-(apurinic or apyrimidinic site) endonuclease activity"/>
    <property type="evidence" value="ECO:0007669"/>
    <property type="project" value="TreeGrafter"/>
</dbReference>
<keyword evidence="3" id="KW-0378">Hydrolase</keyword>
<sequence>MGENTTNSRAPIRVPDTLRHDPDPGQSNRSAVGPTPNRARKRDCPWRGLEKELEEIARGKKRLKANIHIASLNIRGGAVVDTNQNSKWNHINQIMRDNKLGILVVQETHLKQSTLDRLNARMKKNYVILNSSDDNRPNMNGVALVLSKRLTAWAETNRWTLEVGRALLIRIPWKNSRESRTILAIYAPNDPKGNTAFWQRLTKKWDERRPGKPPLPKPDIMLRDFNLVEDSADRLPARSDDEEAVEALDDFKCKFSLFDGWRLENPDEIVFMYRQLAEPFSHSRIDRIYVTKKIYMSSRDWYISPSGLSTDHWLVNFQYFDRGTTLRGRGRWVIPAYVVKDETFQKEARQIMQDTLEDMRHTPPGKGVRQKVYNTMKEDIHDLVMIRIKRMAPKLKARIWEREQNLSAIINDKSIPEKERAEAAAEIEEEIDSMRIRHHTSVRDKIHIKYHLKNERVGKTWMSISKDKETRDPIKALMKPAEEGGGLEYNSKNMAEIARKYHANLQLDGLQSEGANPEEVETHMDTVLNSIKKTLTTGQAERMGTPQQEARYGQRLKESPTTKLPASIASQSRCGRT</sequence>
<keyword evidence="6" id="KW-0269">Exonuclease</keyword>
<evidence type="ECO:0000256" key="5">
    <source>
        <dbReference type="SAM" id="MobiDB-lite"/>
    </source>
</evidence>
<keyword evidence="6" id="KW-0540">Nuclease</keyword>
<keyword evidence="6" id="KW-0255">Endonuclease</keyword>
<evidence type="ECO:0000313" key="6">
    <source>
        <dbReference type="EMBL" id="KAF6742734.1"/>
    </source>
</evidence>
<keyword evidence="4" id="KW-0460">Magnesium</keyword>
<keyword evidence="2" id="KW-0479">Metal-binding</keyword>
<dbReference type="GO" id="GO:0046872">
    <property type="term" value="F:metal ion binding"/>
    <property type="evidence" value="ECO:0007669"/>
    <property type="project" value="UniProtKB-KW"/>
</dbReference>
<dbReference type="GO" id="GO:0008311">
    <property type="term" value="F:double-stranded DNA 3'-5' DNA exonuclease activity"/>
    <property type="evidence" value="ECO:0007669"/>
    <property type="project" value="TreeGrafter"/>
</dbReference>
<dbReference type="GO" id="GO:0005634">
    <property type="term" value="C:nucleus"/>
    <property type="evidence" value="ECO:0007669"/>
    <property type="project" value="TreeGrafter"/>
</dbReference>
<dbReference type="SUPFAM" id="SSF56219">
    <property type="entry name" value="DNase I-like"/>
    <property type="match status" value="1"/>
</dbReference>
<organism evidence="6 7">
    <name type="scientific">Ephemerocybe angulata</name>
    <dbReference type="NCBI Taxonomy" id="980116"/>
    <lineage>
        <taxon>Eukaryota</taxon>
        <taxon>Fungi</taxon>
        <taxon>Dikarya</taxon>
        <taxon>Basidiomycota</taxon>
        <taxon>Agaricomycotina</taxon>
        <taxon>Agaricomycetes</taxon>
        <taxon>Agaricomycetidae</taxon>
        <taxon>Agaricales</taxon>
        <taxon>Agaricineae</taxon>
        <taxon>Psathyrellaceae</taxon>
        <taxon>Ephemerocybe</taxon>
    </lineage>
</organism>
<dbReference type="Proteomes" id="UP000521943">
    <property type="component" value="Unassembled WGS sequence"/>
</dbReference>
<dbReference type="InterPro" id="IPR004808">
    <property type="entry name" value="AP_endonuc_1"/>
</dbReference>
<protein>
    <submittedName>
        <fullName evidence="6">Endonuclease/exonuclease/phosphatase</fullName>
    </submittedName>
</protein>
<dbReference type="OrthoDB" id="416119at2759"/>
<feature type="region of interest" description="Disordered" evidence="5">
    <location>
        <begin position="1"/>
        <end position="45"/>
    </location>
</feature>
<evidence type="ECO:0000256" key="1">
    <source>
        <dbReference type="ARBA" id="ARBA00001946"/>
    </source>
</evidence>
<gene>
    <name evidence="6" type="ORF">DFP72DRAFT_829972</name>
</gene>
<comment type="caution">
    <text evidence="6">The sequence shown here is derived from an EMBL/GenBank/DDBJ whole genome shotgun (WGS) entry which is preliminary data.</text>
</comment>
<dbReference type="Gene3D" id="3.60.10.10">
    <property type="entry name" value="Endonuclease/exonuclease/phosphatase"/>
    <property type="match status" value="1"/>
</dbReference>
<feature type="compositionally biased region" description="Polar residues" evidence="5">
    <location>
        <begin position="561"/>
        <end position="577"/>
    </location>
</feature>